<gene>
    <name evidence="3" type="ORF">O181_077184</name>
</gene>
<dbReference type="InterPro" id="IPR043128">
    <property type="entry name" value="Rev_trsase/Diguanyl_cyclase"/>
</dbReference>
<evidence type="ECO:0000313" key="4">
    <source>
        <dbReference type="Proteomes" id="UP000765509"/>
    </source>
</evidence>
<dbReference type="AlphaFoldDB" id="A0A9Q3FEF9"/>
<accession>A0A9Q3FEF9</accession>
<dbReference type="PANTHER" id="PTHR37984:SF5">
    <property type="entry name" value="PROTEIN NYNRIN-LIKE"/>
    <property type="match status" value="1"/>
</dbReference>
<dbReference type="Pfam" id="PF17919">
    <property type="entry name" value="RT_RNaseH_2"/>
    <property type="match status" value="1"/>
</dbReference>
<proteinExistence type="predicted"/>
<dbReference type="GO" id="GO:0003824">
    <property type="term" value="F:catalytic activity"/>
    <property type="evidence" value="ECO:0007669"/>
    <property type="project" value="UniProtKB-KW"/>
</dbReference>
<dbReference type="InterPro" id="IPR050951">
    <property type="entry name" value="Retrovirus_Pol_polyprotein"/>
</dbReference>
<keyword evidence="4" id="KW-1185">Reference proteome</keyword>
<dbReference type="Proteomes" id="UP000765509">
    <property type="component" value="Unassembled WGS sequence"/>
</dbReference>
<dbReference type="EMBL" id="AVOT02042091">
    <property type="protein sequence ID" value="MBW0537469.1"/>
    <property type="molecule type" value="Genomic_DNA"/>
</dbReference>
<dbReference type="OrthoDB" id="4488294at2759"/>
<reference evidence="3" key="1">
    <citation type="submission" date="2021-03" db="EMBL/GenBank/DDBJ databases">
        <title>Draft genome sequence of rust myrtle Austropuccinia psidii MF-1, a brazilian biotype.</title>
        <authorList>
            <person name="Quecine M.C."/>
            <person name="Pachon D.M.R."/>
            <person name="Bonatelli M.L."/>
            <person name="Correr F.H."/>
            <person name="Franceschini L.M."/>
            <person name="Leite T.F."/>
            <person name="Margarido G.R.A."/>
            <person name="Almeida C.A."/>
            <person name="Ferrarezi J.A."/>
            <person name="Labate C.A."/>
        </authorList>
    </citation>
    <scope>NUCLEOTIDE SEQUENCE</scope>
    <source>
        <strain evidence="3">MF-1</strain>
    </source>
</reference>
<dbReference type="SUPFAM" id="SSF56672">
    <property type="entry name" value="DNA/RNA polymerases"/>
    <property type="match status" value="1"/>
</dbReference>
<feature type="domain" description="Reverse transcriptase/retrotransposon-derived protein RNase H-like" evidence="2">
    <location>
        <begin position="37"/>
        <end position="121"/>
    </location>
</feature>
<sequence>MSFLGFSSYYRQHLSDFSILAKALYGICNQQTVFDMTQERVGAYEKIRKALTEVPLLLMPDWNINFKFHIDACGDGLGAALHQVQFLMKNLQRDQFVKSQDKSNKQEADMVQARCSAYVWCGHLRNHTIILMAGFSK</sequence>
<evidence type="ECO:0000256" key="1">
    <source>
        <dbReference type="ARBA" id="ARBA00023268"/>
    </source>
</evidence>
<evidence type="ECO:0000313" key="3">
    <source>
        <dbReference type="EMBL" id="MBW0537469.1"/>
    </source>
</evidence>
<name>A0A9Q3FEF9_9BASI</name>
<dbReference type="InterPro" id="IPR043502">
    <property type="entry name" value="DNA/RNA_pol_sf"/>
</dbReference>
<dbReference type="PANTHER" id="PTHR37984">
    <property type="entry name" value="PROTEIN CBG26694"/>
    <property type="match status" value="1"/>
</dbReference>
<organism evidence="3 4">
    <name type="scientific">Austropuccinia psidii MF-1</name>
    <dbReference type="NCBI Taxonomy" id="1389203"/>
    <lineage>
        <taxon>Eukaryota</taxon>
        <taxon>Fungi</taxon>
        <taxon>Dikarya</taxon>
        <taxon>Basidiomycota</taxon>
        <taxon>Pucciniomycotina</taxon>
        <taxon>Pucciniomycetes</taxon>
        <taxon>Pucciniales</taxon>
        <taxon>Sphaerophragmiaceae</taxon>
        <taxon>Austropuccinia</taxon>
    </lineage>
</organism>
<dbReference type="Gene3D" id="3.30.70.270">
    <property type="match status" value="1"/>
</dbReference>
<protein>
    <recommendedName>
        <fullName evidence="2">Reverse transcriptase/retrotransposon-derived protein RNase H-like domain-containing protein</fullName>
    </recommendedName>
</protein>
<evidence type="ECO:0000259" key="2">
    <source>
        <dbReference type="Pfam" id="PF17919"/>
    </source>
</evidence>
<comment type="caution">
    <text evidence="3">The sequence shown here is derived from an EMBL/GenBank/DDBJ whole genome shotgun (WGS) entry which is preliminary data.</text>
</comment>
<keyword evidence="1" id="KW-0511">Multifunctional enzyme</keyword>
<dbReference type="InterPro" id="IPR041577">
    <property type="entry name" value="RT_RNaseH_2"/>
</dbReference>